<dbReference type="EMBL" id="PFAJ01000067">
    <property type="protein sequence ID" value="PIR96719.1"/>
    <property type="molecule type" value="Genomic_DNA"/>
</dbReference>
<protein>
    <submittedName>
        <fullName evidence="1">Uncharacterized protein</fullName>
    </submittedName>
</protein>
<dbReference type="Proteomes" id="UP000230557">
    <property type="component" value="Unassembled WGS sequence"/>
</dbReference>
<comment type="caution">
    <text evidence="1">The sequence shown here is derived from an EMBL/GenBank/DDBJ whole genome shotgun (WGS) entry which is preliminary data.</text>
</comment>
<proteinExistence type="predicted"/>
<accession>A0A2H0VEE9</accession>
<evidence type="ECO:0000313" key="2">
    <source>
        <dbReference type="Proteomes" id="UP000230557"/>
    </source>
</evidence>
<organism evidence="1 2">
    <name type="scientific">Candidatus Doudnabacteria bacterium CG10_big_fil_rev_8_21_14_0_10_41_10</name>
    <dbReference type="NCBI Taxonomy" id="1974551"/>
    <lineage>
        <taxon>Bacteria</taxon>
        <taxon>Candidatus Doudnaibacteriota</taxon>
    </lineage>
</organism>
<dbReference type="AlphaFoldDB" id="A0A2H0VEE9"/>
<gene>
    <name evidence="1" type="ORF">COT91_05145</name>
</gene>
<name>A0A2H0VEE9_9BACT</name>
<sequence length="98" mass="11446">MNLNKDLIQVYAKTLYDTLHEVGPEAQDKVLDNFMEILKERDHLFLFDGIVKEFEKIALPTGFTENKKVVEALNYQIYNNRDNIISEEEGKIVIKVDE</sequence>
<reference evidence="2" key="1">
    <citation type="submission" date="2017-09" db="EMBL/GenBank/DDBJ databases">
        <title>Depth-based differentiation of microbial function through sediment-hosted aquifers and enrichment of novel symbionts in the deep terrestrial subsurface.</title>
        <authorList>
            <person name="Probst A.J."/>
            <person name="Ladd B."/>
            <person name="Jarett J.K."/>
            <person name="Geller-Mcgrath D.E."/>
            <person name="Sieber C.M.K."/>
            <person name="Emerson J.B."/>
            <person name="Anantharaman K."/>
            <person name="Thomas B.C."/>
            <person name="Malmstrom R."/>
            <person name="Stieglmeier M."/>
            <person name="Klingl A."/>
            <person name="Woyke T."/>
            <person name="Ryan C.M."/>
            <person name="Banfield J.F."/>
        </authorList>
    </citation>
    <scope>NUCLEOTIDE SEQUENCE [LARGE SCALE GENOMIC DNA]</scope>
</reference>
<evidence type="ECO:0000313" key="1">
    <source>
        <dbReference type="EMBL" id="PIR96719.1"/>
    </source>
</evidence>